<dbReference type="CDD" id="cd04278">
    <property type="entry name" value="ZnMc_MMP"/>
    <property type="match status" value="1"/>
</dbReference>
<dbReference type="Pfam" id="PF00413">
    <property type="entry name" value="Peptidase_M10"/>
    <property type="match status" value="1"/>
</dbReference>
<dbReference type="GO" id="GO:0004222">
    <property type="term" value="F:metalloendopeptidase activity"/>
    <property type="evidence" value="ECO:0007669"/>
    <property type="project" value="InterPro"/>
</dbReference>
<feature type="compositionally biased region" description="Pro residues" evidence="12">
    <location>
        <begin position="62"/>
        <end position="74"/>
    </location>
</feature>
<feature type="compositionally biased region" description="Pro residues" evidence="12">
    <location>
        <begin position="7"/>
        <end position="18"/>
    </location>
</feature>
<feature type="binding site" evidence="10">
    <location>
        <position position="267"/>
    </location>
    <ligand>
        <name>Zn(2+)</name>
        <dbReference type="ChEBI" id="CHEBI:29105"/>
        <label>1</label>
    </ligand>
</feature>
<evidence type="ECO:0000256" key="3">
    <source>
        <dbReference type="ARBA" id="ARBA00022723"/>
    </source>
</evidence>
<dbReference type="AlphaFoldDB" id="A0A3R7N535"/>
<feature type="region of interest" description="Disordered" evidence="12">
    <location>
        <begin position="338"/>
        <end position="389"/>
    </location>
</feature>
<comment type="caution">
    <text evidence="14">The sequence shown here is derived from an EMBL/GenBank/DDBJ whole genome shotgun (WGS) entry which is preliminary data.</text>
</comment>
<feature type="compositionally biased region" description="Pro residues" evidence="12">
    <location>
        <begin position="350"/>
        <end position="359"/>
    </location>
</feature>
<keyword evidence="4" id="KW-0677">Repeat</keyword>
<dbReference type="GO" id="GO:0008270">
    <property type="term" value="F:zinc ion binding"/>
    <property type="evidence" value="ECO:0007669"/>
    <property type="project" value="InterPro"/>
</dbReference>
<evidence type="ECO:0000256" key="1">
    <source>
        <dbReference type="ARBA" id="ARBA00010370"/>
    </source>
</evidence>
<feature type="repeat" description="Hemopexin" evidence="11">
    <location>
        <begin position="486"/>
        <end position="533"/>
    </location>
</feature>
<comment type="cofactor">
    <cofactor evidence="10">
        <name>Zn(2+)</name>
        <dbReference type="ChEBI" id="CHEBI:29105"/>
    </cofactor>
    <text evidence="10">Binds 2 Zn(2+) ions per subunit.</text>
</comment>
<evidence type="ECO:0000256" key="8">
    <source>
        <dbReference type="ARBA" id="ARBA00023145"/>
    </source>
</evidence>
<reference evidence="14 15" key="2">
    <citation type="submission" date="2019-01" db="EMBL/GenBank/DDBJ databases">
        <title>The decoding of complex shrimp genome reveals the adaptation for benthos swimmer, frequently molting mechanism and breeding impact on genome.</title>
        <authorList>
            <person name="Sun Y."/>
            <person name="Gao Y."/>
            <person name="Yu Y."/>
        </authorList>
    </citation>
    <scope>NUCLEOTIDE SEQUENCE [LARGE SCALE GENOMIC DNA]</scope>
    <source>
        <tissue evidence="14">Muscle</tissue>
    </source>
</reference>
<dbReference type="GO" id="GO:0006508">
    <property type="term" value="P:proteolysis"/>
    <property type="evidence" value="ECO:0007669"/>
    <property type="project" value="UniProtKB-KW"/>
</dbReference>
<dbReference type="InterPro" id="IPR001818">
    <property type="entry name" value="Pept_M10_metallopeptidase"/>
</dbReference>
<dbReference type="PANTHER" id="PTHR10201:SF308">
    <property type="entry name" value="MATRIX METALLOPROTEINASE 2"/>
    <property type="match status" value="1"/>
</dbReference>
<evidence type="ECO:0000313" key="14">
    <source>
        <dbReference type="EMBL" id="ROT77493.1"/>
    </source>
</evidence>
<evidence type="ECO:0000313" key="15">
    <source>
        <dbReference type="Proteomes" id="UP000283509"/>
    </source>
</evidence>
<feature type="binding site" evidence="10">
    <location>
        <position position="444"/>
    </location>
    <ligand>
        <name>Ca(2+)</name>
        <dbReference type="ChEBI" id="CHEBI:29108"/>
        <label>4</label>
    </ligand>
</feature>
<comment type="cofactor">
    <cofactor evidence="10">
        <name>Ca(2+)</name>
        <dbReference type="ChEBI" id="CHEBI:29108"/>
    </cofactor>
    <text evidence="10">Can bind about 5 Ca(2+) ions per subunit.</text>
</comment>
<feature type="binding site" evidence="10">
    <location>
        <position position="246"/>
    </location>
    <ligand>
        <name>Ca(2+)</name>
        <dbReference type="ChEBI" id="CHEBI:29108"/>
        <label>3</label>
    </ligand>
</feature>
<feature type="domain" description="Peptidase metallopeptidase" evidence="13">
    <location>
        <begin position="176"/>
        <end position="340"/>
    </location>
</feature>
<dbReference type="Pfam" id="PF00045">
    <property type="entry name" value="Hemopexin"/>
    <property type="match status" value="3"/>
</dbReference>
<feature type="binding site" evidence="10">
    <location>
        <position position="239"/>
    </location>
    <ligand>
        <name>Zn(2+)</name>
        <dbReference type="ChEBI" id="CHEBI:29105"/>
        <label>1</label>
    </ligand>
</feature>
<reference evidence="14 15" key="1">
    <citation type="submission" date="2018-04" db="EMBL/GenBank/DDBJ databases">
        <authorList>
            <person name="Zhang X."/>
            <person name="Yuan J."/>
            <person name="Li F."/>
            <person name="Xiang J."/>
        </authorList>
    </citation>
    <scope>NUCLEOTIDE SEQUENCE [LARGE SCALE GENOMIC DNA]</scope>
    <source>
        <tissue evidence="14">Muscle</tissue>
    </source>
</reference>
<dbReference type="InterPro" id="IPR021190">
    <property type="entry name" value="Pept_M10A"/>
</dbReference>
<dbReference type="InterPro" id="IPR033739">
    <property type="entry name" value="M10A_MMP"/>
</dbReference>
<evidence type="ECO:0000256" key="10">
    <source>
        <dbReference type="PIRSR" id="PIRSR621190-2"/>
    </source>
</evidence>
<evidence type="ECO:0000256" key="5">
    <source>
        <dbReference type="ARBA" id="ARBA00022801"/>
    </source>
</evidence>
<evidence type="ECO:0000256" key="11">
    <source>
        <dbReference type="PROSITE-ProRule" id="PRU01011"/>
    </source>
</evidence>
<keyword evidence="6 10" id="KW-0862">Zinc</keyword>
<feature type="binding site" evidence="10">
    <location>
        <position position="270"/>
    </location>
    <ligand>
        <name>Ca(2+)</name>
        <dbReference type="ChEBI" id="CHEBI:29108"/>
        <label>1</label>
    </ligand>
</feature>
<dbReference type="PROSITE" id="PS51642">
    <property type="entry name" value="HEMOPEXIN_2"/>
    <property type="match status" value="3"/>
</dbReference>
<feature type="compositionally biased region" description="Polar residues" evidence="12">
    <location>
        <begin position="21"/>
        <end position="47"/>
    </location>
</feature>
<feature type="binding site" evidence="10">
    <location>
        <position position="265"/>
    </location>
    <ligand>
        <name>Ca(2+)</name>
        <dbReference type="ChEBI" id="CHEBI:29108"/>
        <label>2</label>
    </ligand>
</feature>
<feature type="binding site" evidence="10">
    <location>
        <position position="272"/>
    </location>
    <ligand>
        <name>Ca(2+)</name>
        <dbReference type="ChEBI" id="CHEBI:29108"/>
        <label>3</label>
    </ligand>
</feature>
<feature type="repeat" description="Hemopexin" evidence="11">
    <location>
        <begin position="387"/>
        <end position="436"/>
    </location>
</feature>
<dbReference type="STRING" id="6689.A0A3R7N535"/>
<dbReference type="SMART" id="SM00120">
    <property type="entry name" value="HX"/>
    <property type="match status" value="4"/>
</dbReference>
<feature type="binding site" evidence="10">
    <location>
        <position position="241"/>
    </location>
    <ligand>
        <name>Zn(2+)</name>
        <dbReference type="ChEBI" id="CHEBI:29105"/>
        <label>1</label>
    </ligand>
</feature>
<feature type="binding site" evidence="10">
    <location>
        <position position="247"/>
    </location>
    <ligand>
        <name>Ca(2+)</name>
        <dbReference type="ChEBI" id="CHEBI:29108"/>
        <label>3</label>
    </ligand>
</feature>
<evidence type="ECO:0000256" key="7">
    <source>
        <dbReference type="ARBA" id="ARBA00023049"/>
    </source>
</evidence>
<feature type="binding site" evidence="10">
    <location>
        <position position="272"/>
    </location>
    <ligand>
        <name>Ca(2+)</name>
        <dbReference type="ChEBI" id="CHEBI:29108"/>
        <label>1</label>
    </ligand>
</feature>
<dbReference type="InterPro" id="IPR036375">
    <property type="entry name" value="Hemopexin-like_dom_sf"/>
</dbReference>
<dbReference type="OrthoDB" id="406838at2759"/>
<evidence type="ECO:0000256" key="2">
    <source>
        <dbReference type="ARBA" id="ARBA00022670"/>
    </source>
</evidence>
<dbReference type="SMART" id="SM00235">
    <property type="entry name" value="ZnMc"/>
    <property type="match status" value="1"/>
</dbReference>
<keyword evidence="3 10" id="KW-0479">Metal-binding</keyword>
<dbReference type="InterPro" id="IPR024079">
    <property type="entry name" value="MetalloPept_cat_dom_sf"/>
</dbReference>
<sequence>MYTQFIPDPPQPIVPNLPQPRTKTSPHTLPSPTSYQNLSPRSKSSFTKLIPTPSPTSYKPPNLIPKPSRVPNPHIPTNHIPNPPHKHTKTPNLVPKSSIPSYQNLLFVTNPPHQHTNTPNPRTKPLPTLIPKTSSYHPHPIPISPHTKSHLYPSSLVPNSYQIPPPIPISPRAKLPNLSYPYTHLPRIIPNPYPSPSYHLPSCQTHTKSTSYPSPLIPISPRTKLIPISPHTHLPSGYHGDGYPFDGQGKTLAHAFYPGAGVGGDMHFDDQEPWVQHKDSDNTWEHVSLFITAAHELGHALGLYHSDVEGALMGPYLIKFPETFQLPEDDVRGIQELYGPDENWNQDNYPQPPPAPPTPKPKEPPTERPTKETPKKPILPPKNTEKPDTCDTDYDALSVIRREVYIFKGKYFWRLDPSGKLRPNYPAEISRFWAILPKNITKVDAVYERPDTNIVFFIGNRYYVCQGNQQLLKTGLLKHLGLPEDLEKVDAAFVWGHNGRTYFFADTMYWRFDEYVKNVELDYPRDMVMWSGVPYNIDSAFKYNGTTYFFKGKVFWEFDDLRMKVKPKSPALSAPYWLGCPNNIENPSYGKASVTDTSGSGSSSGFLTSLLPFVVAIAVVVRAESLTASWRFRL</sequence>
<proteinExistence type="inferred from homology"/>
<dbReference type="CDD" id="cd00094">
    <property type="entry name" value="HX"/>
    <property type="match status" value="1"/>
</dbReference>
<feature type="region of interest" description="Disordered" evidence="12">
    <location>
        <begin position="1"/>
        <end position="91"/>
    </location>
</feature>
<feature type="binding site" evidence="10">
    <location>
        <position position="254"/>
    </location>
    <ligand>
        <name>Zn(2+)</name>
        <dbReference type="ChEBI" id="CHEBI:29105"/>
        <label>1</label>
    </ligand>
</feature>
<feature type="compositionally biased region" description="Basic and acidic residues" evidence="12">
    <location>
        <begin position="360"/>
        <end position="375"/>
    </location>
</feature>
<dbReference type="Proteomes" id="UP000283509">
    <property type="component" value="Unassembled WGS sequence"/>
</dbReference>
<accession>A0A3R7N535</accession>
<keyword evidence="8" id="KW-0865">Zymogen</keyword>
<evidence type="ECO:0000256" key="6">
    <source>
        <dbReference type="ARBA" id="ARBA00022833"/>
    </source>
</evidence>
<protein>
    <recommendedName>
        <fullName evidence="13">Peptidase metallopeptidase domain-containing protein</fullName>
    </recommendedName>
</protein>
<evidence type="ECO:0000256" key="12">
    <source>
        <dbReference type="SAM" id="MobiDB-lite"/>
    </source>
</evidence>
<keyword evidence="5" id="KW-0378">Hydrolase</keyword>
<dbReference type="InterPro" id="IPR000585">
    <property type="entry name" value="Hemopexin-like_dom"/>
</dbReference>
<keyword evidence="2" id="KW-0645">Protease</keyword>
<dbReference type="GO" id="GO:0030574">
    <property type="term" value="P:collagen catabolic process"/>
    <property type="evidence" value="ECO:0007669"/>
    <property type="project" value="TreeGrafter"/>
</dbReference>
<dbReference type="InterPro" id="IPR018487">
    <property type="entry name" value="Hemopexin-like_repeat"/>
</dbReference>
<dbReference type="PRINTS" id="PR00138">
    <property type="entry name" value="MATRIXIN"/>
</dbReference>
<evidence type="ECO:0000256" key="9">
    <source>
        <dbReference type="PIRSR" id="PIRSR621190-1"/>
    </source>
</evidence>
<dbReference type="Gene3D" id="3.40.390.10">
    <property type="entry name" value="Collagenase (Catalytic Domain)"/>
    <property type="match status" value="1"/>
</dbReference>
<feature type="binding site" evidence="10">
    <location>
        <position position="395"/>
    </location>
    <ligand>
        <name>Ca(2+)</name>
        <dbReference type="ChEBI" id="CHEBI:29108"/>
        <label>4</label>
    </ligand>
</feature>
<feature type="binding site" evidence="10">
    <location>
        <position position="299"/>
    </location>
    <ligand>
        <name>Zn(2+)</name>
        <dbReference type="ChEBI" id="CHEBI:29105"/>
        <label>2</label>
        <note>catalytic</note>
    </ligand>
</feature>
<dbReference type="GO" id="GO:0030198">
    <property type="term" value="P:extracellular matrix organization"/>
    <property type="evidence" value="ECO:0007669"/>
    <property type="project" value="TreeGrafter"/>
</dbReference>
<dbReference type="PANTHER" id="PTHR10201">
    <property type="entry name" value="MATRIX METALLOPROTEINASE"/>
    <property type="match status" value="1"/>
</dbReference>
<evidence type="ECO:0000259" key="13">
    <source>
        <dbReference type="SMART" id="SM00235"/>
    </source>
</evidence>
<feature type="binding site" evidence="10">
    <location>
        <position position="492"/>
    </location>
    <ligand>
        <name>Ca(2+)</name>
        <dbReference type="ChEBI" id="CHEBI:29108"/>
        <label>5</label>
    </ligand>
</feature>
<comment type="similarity">
    <text evidence="1">Belongs to the peptidase M10A family.</text>
</comment>
<organism evidence="14 15">
    <name type="scientific">Penaeus vannamei</name>
    <name type="common">Whiteleg shrimp</name>
    <name type="synonym">Litopenaeus vannamei</name>
    <dbReference type="NCBI Taxonomy" id="6689"/>
    <lineage>
        <taxon>Eukaryota</taxon>
        <taxon>Metazoa</taxon>
        <taxon>Ecdysozoa</taxon>
        <taxon>Arthropoda</taxon>
        <taxon>Crustacea</taxon>
        <taxon>Multicrustacea</taxon>
        <taxon>Malacostraca</taxon>
        <taxon>Eumalacostraca</taxon>
        <taxon>Eucarida</taxon>
        <taxon>Decapoda</taxon>
        <taxon>Dendrobranchiata</taxon>
        <taxon>Penaeoidea</taxon>
        <taxon>Penaeidae</taxon>
        <taxon>Penaeus</taxon>
    </lineage>
</organism>
<feature type="binding site" evidence="10">
    <location>
        <position position="269"/>
    </location>
    <ligand>
        <name>Ca(2+)</name>
        <dbReference type="ChEBI" id="CHEBI:29108"/>
        <label>3</label>
    </ligand>
</feature>
<dbReference type="GO" id="GO:0005615">
    <property type="term" value="C:extracellular space"/>
    <property type="evidence" value="ECO:0007669"/>
    <property type="project" value="TreeGrafter"/>
</dbReference>
<dbReference type="EMBL" id="QCYY01001518">
    <property type="protein sequence ID" value="ROT77493.1"/>
    <property type="molecule type" value="Genomic_DNA"/>
</dbReference>
<feature type="binding site" evidence="10">
    <location>
        <position position="305"/>
    </location>
    <ligand>
        <name>Zn(2+)</name>
        <dbReference type="ChEBI" id="CHEBI:29105"/>
        <label>2</label>
        <note>catalytic</note>
    </ligand>
</feature>
<feature type="repeat" description="Hemopexin" evidence="11">
    <location>
        <begin position="534"/>
        <end position="580"/>
    </location>
</feature>
<keyword evidence="15" id="KW-1185">Reference proteome</keyword>
<dbReference type="InterPro" id="IPR006026">
    <property type="entry name" value="Peptidase_Metallo"/>
</dbReference>
<dbReference type="SUPFAM" id="SSF50923">
    <property type="entry name" value="Hemopexin-like domain"/>
    <property type="match status" value="1"/>
</dbReference>
<feature type="binding site" evidence="10">
    <location>
        <position position="538"/>
    </location>
    <ligand>
        <name>Ca(2+)</name>
        <dbReference type="ChEBI" id="CHEBI:29108"/>
        <label>4</label>
    </ligand>
</feature>
<name>A0A3R7N535_PENVA</name>
<feature type="binding site" evidence="10">
    <location>
        <position position="313"/>
    </location>
    <ligand>
        <name>Zn(2+)</name>
        <dbReference type="ChEBI" id="CHEBI:29105"/>
        <label>2</label>
        <note>catalytic</note>
    </ligand>
</feature>
<feature type="binding site" evidence="10">
    <location>
        <position position="263"/>
    </location>
    <ligand>
        <name>Ca(2+)</name>
        <dbReference type="ChEBI" id="CHEBI:29108"/>
        <label>2</label>
    </ligand>
</feature>
<evidence type="ECO:0000256" key="4">
    <source>
        <dbReference type="ARBA" id="ARBA00022737"/>
    </source>
</evidence>
<dbReference type="FunFam" id="2.110.10.10:FF:000018">
    <property type="entry name" value="Matrix metallopeptidase 25b"/>
    <property type="match status" value="1"/>
</dbReference>
<dbReference type="SUPFAM" id="SSF55486">
    <property type="entry name" value="Metalloproteases ('zincins'), catalytic domain"/>
    <property type="match status" value="1"/>
</dbReference>
<dbReference type="GO" id="GO:0031012">
    <property type="term" value="C:extracellular matrix"/>
    <property type="evidence" value="ECO:0007669"/>
    <property type="project" value="InterPro"/>
</dbReference>
<keyword evidence="7" id="KW-0482">Metalloprotease</keyword>
<dbReference type="Gene3D" id="2.110.10.10">
    <property type="entry name" value="Hemopexin-like domain"/>
    <property type="match status" value="1"/>
</dbReference>
<keyword evidence="10" id="KW-0106">Calcium</keyword>
<feature type="active site" evidence="9">
    <location>
        <position position="296"/>
    </location>
</feature>
<feature type="binding site" evidence="10">
    <location>
        <position position="295"/>
    </location>
    <ligand>
        <name>Zn(2+)</name>
        <dbReference type="ChEBI" id="CHEBI:29105"/>
        <label>2</label>
        <note>catalytic</note>
    </ligand>
</feature>
<gene>
    <name evidence="14" type="ORF">C7M84_003861</name>
</gene>